<reference evidence="2" key="1">
    <citation type="submission" date="2016-11" db="UniProtKB">
        <authorList>
            <consortium name="WormBaseParasite"/>
        </authorList>
    </citation>
    <scope>IDENTIFICATION</scope>
</reference>
<evidence type="ECO:0000313" key="2">
    <source>
        <dbReference type="WBParaSite" id="L893_g32326.t1"/>
    </source>
</evidence>
<organism evidence="1 2">
    <name type="scientific">Steinernema glaseri</name>
    <dbReference type="NCBI Taxonomy" id="37863"/>
    <lineage>
        <taxon>Eukaryota</taxon>
        <taxon>Metazoa</taxon>
        <taxon>Ecdysozoa</taxon>
        <taxon>Nematoda</taxon>
        <taxon>Chromadorea</taxon>
        <taxon>Rhabditida</taxon>
        <taxon>Tylenchina</taxon>
        <taxon>Panagrolaimomorpha</taxon>
        <taxon>Strongyloidoidea</taxon>
        <taxon>Steinernematidae</taxon>
        <taxon>Steinernema</taxon>
    </lineage>
</organism>
<protein>
    <submittedName>
        <fullName evidence="2">Uncharacterized protein</fullName>
    </submittedName>
</protein>
<name>A0A1I8A2U5_9BILA</name>
<dbReference type="AlphaFoldDB" id="A0A1I8A2U5"/>
<proteinExistence type="predicted"/>
<accession>A0A1I8A2U5</accession>
<dbReference type="Proteomes" id="UP000095287">
    <property type="component" value="Unplaced"/>
</dbReference>
<sequence>MGATSLAKSRGAARLQRVNSIRRTGTRTGALTYSSSSSCGDRVAGRILPRTPRVQMAGVRLLLIARLPGGGGPTFPQAIPARSRFISAAAPLFGREAQAGASTSPPEKHFSKVGACLLCVKVDAWGAARGEADNKGSDNKLRCAVSGEEATLPEIDM</sequence>
<keyword evidence="1" id="KW-1185">Reference proteome</keyword>
<dbReference type="WBParaSite" id="L893_g32326.t1">
    <property type="protein sequence ID" value="L893_g32326.t1"/>
    <property type="gene ID" value="L893_g32326"/>
</dbReference>
<evidence type="ECO:0000313" key="1">
    <source>
        <dbReference type="Proteomes" id="UP000095287"/>
    </source>
</evidence>